<dbReference type="InterPro" id="IPR036322">
    <property type="entry name" value="WD40_repeat_dom_sf"/>
</dbReference>
<dbReference type="InterPro" id="IPR015943">
    <property type="entry name" value="WD40/YVTN_repeat-like_dom_sf"/>
</dbReference>
<keyword evidence="3" id="KW-1185">Reference proteome</keyword>
<dbReference type="InterPro" id="IPR052993">
    <property type="entry name" value="CFA-57"/>
</dbReference>
<dbReference type="PROSITE" id="PS50294">
    <property type="entry name" value="WD_REPEATS_REGION"/>
    <property type="match status" value="1"/>
</dbReference>
<reference evidence="2" key="1">
    <citation type="journal article" date="2023" name="IScience">
        <title>Live-bearing cockroach genome reveals convergent evolutionary mechanisms linked to viviparity in insects and beyond.</title>
        <authorList>
            <person name="Fouks B."/>
            <person name="Harrison M.C."/>
            <person name="Mikhailova A.A."/>
            <person name="Marchal E."/>
            <person name="English S."/>
            <person name="Carruthers M."/>
            <person name="Jennings E.C."/>
            <person name="Chiamaka E.L."/>
            <person name="Frigard R.A."/>
            <person name="Pippel M."/>
            <person name="Attardo G.M."/>
            <person name="Benoit J.B."/>
            <person name="Bornberg-Bauer E."/>
            <person name="Tobe S.S."/>
        </authorList>
    </citation>
    <scope>NUCLEOTIDE SEQUENCE</scope>
    <source>
        <strain evidence="2">Stay&amp;Tobe</strain>
    </source>
</reference>
<dbReference type="EMBL" id="JASPKZ010008004">
    <property type="protein sequence ID" value="KAJ9581157.1"/>
    <property type="molecule type" value="Genomic_DNA"/>
</dbReference>
<evidence type="ECO:0000256" key="1">
    <source>
        <dbReference type="PROSITE-ProRule" id="PRU00221"/>
    </source>
</evidence>
<feature type="non-terminal residue" evidence="2">
    <location>
        <position position="1"/>
    </location>
</feature>
<dbReference type="Proteomes" id="UP001233999">
    <property type="component" value="Unassembled WGS sequence"/>
</dbReference>
<proteinExistence type="predicted"/>
<name>A0AAD8E923_DIPPU</name>
<dbReference type="AlphaFoldDB" id="A0AAD8E923"/>
<dbReference type="SUPFAM" id="SSF50978">
    <property type="entry name" value="WD40 repeat-like"/>
    <property type="match status" value="1"/>
</dbReference>
<feature type="non-terminal residue" evidence="2">
    <location>
        <position position="378"/>
    </location>
</feature>
<organism evidence="2 3">
    <name type="scientific">Diploptera punctata</name>
    <name type="common">Pacific beetle cockroach</name>
    <dbReference type="NCBI Taxonomy" id="6984"/>
    <lineage>
        <taxon>Eukaryota</taxon>
        <taxon>Metazoa</taxon>
        <taxon>Ecdysozoa</taxon>
        <taxon>Arthropoda</taxon>
        <taxon>Hexapoda</taxon>
        <taxon>Insecta</taxon>
        <taxon>Pterygota</taxon>
        <taxon>Neoptera</taxon>
        <taxon>Polyneoptera</taxon>
        <taxon>Dictyoptera</taxon>
        <taxon>Blattodea</taxon>
        <taxon>Blaberoidea</taxon>
        <taxon>Blaberidae</taxon>
        <taxon>Diplopterinae</taxon>
        <taxon>Diploptera</taxon>
    </lineage>
</organism>
<reference evidence="2" key="2">
    <citation type="submission" date="2023-05" db="EMBL/GenBank/DDBJ databases">
        <authorList>
            <person name="Fouks B."/>
        </authorList>
    </citation>
    <scope>NUCLEOTIDE SEQUENCE</scope>
    <source>
        <strain evidence="2">Stay&amp;Tobe</strain>
        <tissue evidence="2">Testes</tissue>
    </source>
</reference>
<evidence type="ECO:0000313" key="2">
    <source>
        <dbReference type="EMBL" id="KAJ9581157.1"/>
    </source>
</evidence>
<comment type="caution">
    <text evidence="2">The sequence shown here is derived from an EMBL/GenBank/DDBJ whole genome shotgun (WGS) entry which is preliminary data.</text>
</comment>
<gene>
    <name evidence="2" type="ORF">L9F63_023662</name>
</gene>
<dbReference type="InterPro" id="IPR001680">
    <property type="entry name" value="WD40_rpt"/>
</dbReference>
<dbReference type="PANTHER" id="PTHR32215">
    <property type="entry name" value="CILIA- AND FLAGELLA-ASSOCIATED PROTEIN 57"/>
    <property type="match status" value="1"/>
</dbReference>
<keyword evidence="1" id="KW-0853">WD repeat</keyword>
<accession>A0AAD8E923</accession>
<dbReference type="PROSITE" id="PS50082">
    <property type="entry name" value="WD_REPEATS_2"/>
    <property type="match status" value="1"/>
</dbReference>
<feature type="repeat" description="WD" evidence="1">
    <location>
        <begin position="243"/>
        <end position="284"/>
    </location>
</feature>
<protein>
    <submittedName>
        <fullName evidence="2">Uncharacterized protein</fullName>
    </submittedName>
</protein>
<dbReference type="PANTHER" id="PTHR32215:SF0">
    <property type="entry name" value="CILIA- AND FLAGELLA-ASSOCIATED PROTEIN 57"/>
    <property type="match status" value="1"/>
</dbReference>
<dbReference type="Gene3D" id="2.130.10.10">
    <property type="entry name" value="YVTN repeat-like/Quinoprotein amine dehydrogenase"/>
    <property type="match status" value="1"/>
</dbReference>
<evidence type="ECO:0000313" key="3">
    <source>
        <dbReference type="Proteomes" id="UP001233999"/>
    </source>
</evidence>
<sequence length="378" mass="42794">TISISATSLHITEEEVIARPELQVRELLNFSKGFAYGCGFGLVHFFEKISSSKYAKRNLYVVPSPEFPNENLNLIQNLSISLDEQRLITTTMRSQIYSVKLWEQDISQAPEIQFHIVGQQLHHGPVSGLSVCTWKPLFMTCGQYDCTVRVWNYETERLELIKQYQDEIFSVAIHPTGLYTIIGFTDKLRFMLLLLDDIQPWREFSIRSCRNVCFSSSGHMFSAVNGNTIHIFSSISFESIHILKGHSGKVCSMIWTRKDNMMISCGTEGAIYEWDIVTGARVNEVITKEVIYTGVVAINSGDVTYATGSDYCITEVSQSTVMSVTKVGDRQPDCILLSRSNLMMFLGDINGSILSVTYPPKDPFEFHVFHMHNCALTR</sequence>
<dbReference type="SMART" id="SM00320">
    <property type="entry name" value="WD40"/>
    <property type="match status" value="3"/>
</dbReference>
<dbReference type="Pfam" id="PF00400">
    <property type="entry name" value="WD40"/>
    <property type="match status" value="2"/>
</dbReference>